<evidence type="ECO:0000313" key="2">
    <source>
        <dbReference type="EMBL" id="KAL2461223.1"/>
    </source>
</evidence>
<feature type="region of interest" description="Disordered" evidence="1">
    <location>
        <begin position="47"/>
        <end position="71"/>
    </location>
</feature>
<dbReference type="AlphaFoldDB" id="A0ABD1PBG3"/>
<gene>
    <name evidence="2" type="ORF">Adt_44643</name>
</gene>
<reference evidence="3" key="1">
    <citation type="submission" date="2024-07" db="EMBL/GenBank/DDBJ databases">
        <title>Two chromosome-level genome assemblies of Korean endemic species Abeliophyllum distichum and Forsythia ovata (Oleaceae).</title>
        <authorList>
            <person name="Jang H."/>
        </authorList>
    </citation>
    <scope>NUCLEOTIDE SEQUENCE [LARGE SCALE GENOMIC DNA]</scope>
</reference>
<proteinExistence type="predicted"/>
<comment type="caution">
    <text evidence="2">The sequence shown here is derived from an EMBL/GenBank/DDBJ whole genome shotgun (WGS) entry which is preliminary data.</text>
</comment>
<keyword evidence="3" id="KW-1185">Reference proteome</keyword>
<name>A0ABD1PBG3_9LAMI</name>
<dbReference type="Proteomes" id="UP001604336">
    <property type="component" value="Unassembled WGS sequence"/>
</dbReference>
<dbReference type="EMBL" id="JBFOLK010000014">
    <property type="protein sequence ID" value="KAL2461223.1"/>
    <property type="molecule type" value="Genomic_DNA"/>
</dbReference>
<protein>
    <submittedName>
        <fullName evidence="2">Uncharacterized protein</fullName>
    </submittedName>
</protein>
<evidence type="ECO:0000256" key="1">
    <source>
        <dbReference type="SAM" id="MobiDB-lite"/>
    </source>
</evidence>
<sequence>MQPIENNAKYFTRLVGNQVRFTVPPCYRSWTEVPQEQRARLCSIIEERSSKNKANRGEANNPSVQGSKSFSATRYDEFSGDLQNDDPRFAMYKAQLRRMQRKIELLKNSIRVVVPEEDSNEDADEGLEDL</sequence>
<organism evidence="2 3">
    <name type="scientific">Abeliophyllum distichum</name>
    <dbReference type="NCBI Taxonomy" id="126358"/>
    <lineage>
        <taxon>Eukaryota</taxon>
        <taxon>Viridiplantae</taxon>
        <taxon>Streptophyta</taxon>
        <taxon>Embryophyta</taxon>
        <taxon>Tracheophyta</taxon>
        <taxon>Spermatophyta</taxon>
        <taxon>Magnoliopsida</taxon>
        <taxon>eudicotyledons</taxon>
        <taxon>Gunneridae</taxon>
        <taxon>Pentapetalae</taxon>
        <taxon>asterids</taxon>
        <taxon>lamiids</taxon>
        <taxon>Lamiales</taxon>
        <taxon>Oleaceae</taxon>
        <taxon>Forsythieae</taxon>
        <taxon>Abeliophyllum</taxon>
    </lineage>
</organism>
<feature type="compositionally biased region" description="Polar residues" evidence="1">
    <location>
        <begin position="58"/>
        <end position="71"/>
    </location>
</feature>
<evidence type="ECO:0000313" key="3">
    <source>
        <dbReference type="Proteomes" id="UP001604336"/>
    </source>
</evidence>
<accession>A0ABD1PBG3</accession>